<evidence type="ECO:0000313" key="1">
    <source>
        <dbReference type="EMBL" id="DAF49669.1"/>
    </source>
</evidence>
<accession>A0A8S5SF82</accession>
<dbReference type="EMBL" id="BK032585">
    <property type="protein sequence ID" value="DAF49669.1"/>
    <property type="molecule type" value="Genomic_DNA"/>
</dbReference>
<proteinExistence type="predicted"/>
<name>A0A8S5SF82_9CAUD</name>
<organism evidence="1">
    <name type="scientific">Myoviridae sp. ctuev19</name>
    <dbReference type="NCBI Taxonomy" id="2827716"/>
    <lineage>
        <taxon>Viruses</taxon>
        <taxon>Duplodnaviria</taxon>
        <taxon>Heunggongvirae</taxon>
        <taxon>Uroviricota</taxon>
        <taxon>Caudoviricetes</taxon>
    </lineage>
</organism>
<sequence length="66" mass="7509">MENVKIDIRVNRDEGMHVEAEGTNEDILKYLALIAIHVTANKSVEHSMILRRLLCDMIMSAPTNED</sequence>
<protein>
    <submittedName>
        <fullName evidence="1">Uncharacterized protein</fullName>
    </submittedName>
</protein>
<reference evidence="1" key="1">
    <citation type="journal article" date="2021" name="Proc. Natl. Acad. Sci. U.S.A.">
        <title>A Catalog of Tens of Thousands of Viruses from Human Metagenomes Reveals Hidden Associations with Chronic Diseases.</title>
        <authorList>
            <person name="Tisza M.J."/>
            <person name="Buck C.B."/>
        </authorList>
    </citation>
    <scope>NUCLEOTIDE SEQUENCE</scope>
    <source>
        <strain evidence="1">Ctuev19</strain>
    </source>
</reference>